<gene>
    <name evidence="2" type="ORF">METZ01_LOCUS270168</name>
</gene>
<proteinExistence type="predicted"/>
<evidence type="ECO:0000313" key="2">
    <source>
        <dbReference type="EMBL" id="SVC17314.1"/>
    </source>
</evidence>
<dbReference type="AlphaFoldDB" id="A0A382JXT5"/>
<evidence type="ECO:0008006" key="3">
    <source>
        <dbReference type="Google" id="ProtNLM"/>
    </source>
</evidence>
<reference evidence="2" key="1">
    <citation type="submission" date="2018-05" db="EMBL/GenBank/DDBJ databases">
        <authorList>
            <person name="Lanie J.A."/>
            <person name="Ng W.-L."/>
            <person name="Kazmierczak K.M."/>
            <person name="Andrzejewski T.M."/>
            <person name="Davidsen T.M."/>
            <person name="Wayne K.J."/>
            <person name="Tettelin H."/>
            <person name="Glass J.I."/>
            <person name="Rusch D."/>
            <person name="Podicherti R."/>
            <person name="Tsui H.-C.T."/>
            <person name="Winkler M.E."/>
        </authorList>
    </citation>
    <scope>NUCLEOTIDE SEQUENCE</scope>
</reference>
<dbReference type="EMBL" id="UINC01077307">
    <property type="protein sequence ID" value="SVC17314.1"/>
    <property type="molecule type" value="Genomic_DNA"/>
</dbReference>
<accession>A0A382JXT5</accession>
<protein>
    <recommendedName>
        <fullName evidence="3">PilC beta-propeller domain-containing protein</fullName>
    </recommendedName>
</protein>
<feature type="non-terminal residue" evidence="2">
    <location>
        <position position="1"/>
    </location>
</feature>
<feature type="compositionally biased region" description="Low complexity" evidence="1">
    <location>
        <begin position="285"/>
        <end position="296"/>
    </location>
</feature>
<name>A0A382JXT5_9ZZZZ</name>
<sequence>AAFGAGFNAGINPNYGSAVYVVDLENEGKVLNRIDLTDNSGGLANSLPSQLTAVTADTTSVADYSGAMLYGADLESKVWKINLTNDGSLYSATNLFDGQGDDNNGRSNFFAVTPSIGTDGKLWLYFGTGDQQKLQHMSGTIQNRIFGLKDNNFPKYKSVSTALIGKMKNTSGKGSICPTDADIGWYINLAANEKVTGKIAIHNESLFVSRYTPNKTNICNPGTNLLSEHGYGCGKAEKETKLGTGILTGAVVYKGQIYIGISGVPSSSSGTPAAGFTQHGNIIIGKPSKSSSTGGSVTQESWRELF</sequence>
<organism evidence="2">
    <name type="scientific">marine metagenome</name>
    <dbReference type="NCBI Taxonomy" id="408172"/>
    <lineage>
        <taxon>unclassified sequences</taxon>
        <taxon>metagenomes</taxon>
        <taxon>ecological metagenomes</taxon>
    </lineage>
</organism>
<evidence type="ECO:0000256" key="1">
    <source>
        <dbReference type="SAM" id="MobiDB-lite"/>
    </source>
</evidence>
<feature type="region of interest" description="Disordered" evidence="1">
    <location>
        <begin position="285"/>
        <end position="306"/>
    </location>
</feature>